<evidence type="ECO:0000313" key="5">
    <source>
        <dbReference type="Proteomes" id="UP000029228"/>
    </source>
</evidence>
<dbReference type="Pfam" id="PF12833">
    <property type="entry name" value="HTH_18"/>
    <property type="match status" value="1"/>
</dbReference>
<dbReference type="Gene3D" id="3.20.80.10">
    <property type="entry name" value="Regulatory factor, effector binding domain"/>
    <property type="match status" value="1"/>
</dbReference>
<dbReference type="InterPro" id="IPR011256">
    <property type="entry name" value="Reg_factor_effector_dom_sf"/>
</dbReference>
<dbReference type="SUPFAM" id="SSF46689">
    <property type="entry name" value="Homeodomain-like"/>
    <property type="match status" value="2"/>
</dbReference>
<evidence type="ECO:0000259" key="3">
    <source>
        <dbReference type="PROSITE" id="PS01124"/>
    </source>
</evidence>
<dbReference type="InterPro" id="IPR050908">
    <property type="entry name" value="SmbC-like"/>
</dbReference>
<feature type="domain" description="HTH araC/xylS-type" evidence="3">
    <location>
        <begin position="10"/>
        <end position="108"/>
    </location>
</feature>
<evidence type="ECO:0000256" key="1">
    <source>
        <dbReference type="ARBA" id="ARBA00023015"/>
    </source>
</evidence>
<dbReference type="EMBL" id="BBMR01000001">
    <property type="protein sequence ID" value="GAL17066.1"/>
    <property type="molecule type" value="Genomic_DNA"/>
</dbReference>
<dbReference type="Proteomes" id="UP000029228">
    <property type="component" value="Unassembled WGS sequence"/>
</dbReference>
<dbReference type="InterPro" id="IPR009057">
    <property type="entry name" value="Homeodomain-like_sf"/>
</dbReference>
<dbReference type="SMART" id="SM00871">
    <property type="entry name" value="AraC_E_bind"/>
    <property type="match status" value="1"/>
</dbReference>
<dbReference type="PANTHER" id="PTHR40055:SF1">
    <property type="entry name" value="TRANSCRIPTIONAL REGULATOR YGIV-RELATED"/>
    <property type="match status" value="1"/>
</dbReference>
<keyword evidence="2" id="KW-0804">Transcription</keyword>
<keyword evidence="5" id="KW-1185">Reference proteome</keyword>
<dbReference type="OrthoDB" id="282744at2"/>
<keyword evidence="1" id="KW-0805">Transcription regulation</keyword>
<dbReference type="PROSITE" id="PS01124">
    <property type="entry name" value="HTH_ARAC_FAMILY_2"/>
    <property type="match status" value="1"/>
</dbReference>
<dbReference type="GO" id="GO:0003700">
    <property type="term" value="F:DNA-binding transcription factor activity"/>
    <property type="evidence" value="ECO:0007669"/>
    <property type="project" value="InterPro"/>
</dbReference>
<reference evidence="4 5" key="1">
    <citation type="submission" date="2014-09" db="EMBL/GenBank/DDBJ databases">
        <title>Vibrio maritimus JCM 19235. (C45) whole genome shotgun sequence.</title>
        <authorList>
            <person name="Sawabe T."/>
            <person name="Meirelles P."/>
            <person name="Nakanishi M."/>
            <person name="Sayaka M."/>
            <person name="Hattori M."/>
            <person name="Ohkuma M."/>
        </authorList>
    </citation>
    <scope>NUCLEOTIDE SEQUENCE [LARGE SCALE GENOMIC DNA]</scope>
    <source>
        <strain evidence="5">JCM19235</strain>
    </source>
</reference>
<dbReference type="GO" id="GO:0043565">
    <property type="term" value="F:sequence-specific DNA binding"/>
    <property type="evidence" value="ECO:0007669"/>
    <property type="project" value="InterPro"/>
</dbReference>
<dbReference type="Gene3D" id="1.10.10.60">
    <property type="entry name" value="Homeodomain-like"/>
    <property type="match status" value="2"/>
</dbReference>
<evidence type="ECO:0000313" key="4">
    <source>
        <dbReference type="EMBL" id="GAL17066.1"/>
    </source>
</evidence>
<dbReference type="Pfam" id="PF06445">
    <property type="entry name" value="GyrI-like"/>
    <property type="match status" value="1"/>
</dbReference>
<protein>
    <submittedName>
        <fullName evidence="4">Transcriptional regulator AraC family</fullName>
    </submittedName>
</protein>
<accession>A0A090RP81</accession>
<name>A0A090RP81_9VIBR</name>
<comment type="caution">
    <text evidence="4">The sequence shown here is derived from an EMBL/GenBank/DDBJ whole genome shotgun (WGS) entry which is preliminary data.</text>
</comment>
<sequence length="300" mass="34327">MKVDYQQKLQPVIRYLEQHFDQPLNLEVVAEKAHLSPYHFHRIFKVVTGETLNDFLRRLRLEQAANTLFYNKPGVTEVALDHGFGSSQSMAKAFKKYFGITPTQIRDCDDLEQYAQLMRNSKIGHLLRNNGHESNSTIPYTDFEPYKWSTQMEIRMIESGQLAFVRVTGPYGNNYEPAVDKLYSWAGPNGFAAQTNVFIYHDNPEITPAEKCRTDIGLLLDSSVDTPAGIEMTEFEGGKYACIQKTITDKSQYSTAWEELMAQVVEQQLETDERPCFELYHSYDIQTNVADVSFCTAIKA</sequence>
<proteinExistence type="predicted"/>
<dbReference type="InterPro" id="IPR018060">
    <property type="entry name" value="HTH_AraC"/>
</dbReference>
<gene>
    <name evidence="4" type="ORF">JCM19235_5615</name>
</gene>
<dbReference type="InterPro" id="IPR010499">
    <property type="entry name" value="AraC_E-bd"/>
</dbReference>
<dbReference type="PANTHER" id="PTHR40055">
    <property type="entry name" value="TRANSCRIPTIONAL REGULATOR YGIV-RELATED"/>
    <property type="match status" value="1"/>
</dbReference>
<dbReference type="SUPFAM" id="SSF55136">
    <property type="entry name" value="Probable bacterial effector-binding domain"/>
    <property type="match status" value="1"/>
</dbReference>
<dbReference type="InterPro" id="IPR029442">
    <property type="entry name" value="GyrI-like"/>
</dbReference>
<dbReference type="STRING" id="990268.JCM19235_5615"/>
<evidence type="ECO:0000256" key="2">
    <source>
        <dbReference type="ARBA" id="ARBA00023163"/>
    </source>
</evidence>
<dbReference type="AlphaFoldDB" id="A0A090RP81"/>
<dbReference type="SMART" id="SM00342">
    <property type="entry name" value="HTH_ARAC"/>
    <property type="match status" value="1"/>
</dbReference>
<organism evidence="4 5">
    <name type="scientific">Vibrio maritimus</name>
    <dbReference type="NCBI Taxonomy" id="990268"/>
    <lineage>
        <taxon>Bacteria</taxon>
        <taxon>Pseudomonadati</taxon>
        <taxon>Pseudomonadota</taxon>
        <taxon>Gammaproteobacteria</taxon>
        <taxon>Vibrionales</taxon>
        <taxon>Vibrionaceae</taxon>
        <taxon>Vibrio</taxon>
    </lineage>
</organism>